<evidence type="ECO:0000313" key="3">
    <source>
        <dbReference type="EMBL" id="PWN89902.1"/>
    </source>
</evidence>
<dbReference type="Proteomes" id="UP000245768">
    <property type="component" value="Unassembled WGS sequence"/>
</dbReference>
<evidence type="ECO:0000259" key="2">
    <source>
        <dbReference type="Pfam" id="PF05922"/>
    </source>
</evidence>
<dbReference type="InParanoid" id="A0A316YL19"/>
<dbReference type="PANTHER" id="PTHR28288">
    <property type="entry name" value="PROTEASE B INHIBITOR 2"/>
    <property type="match status" value="1"/>
</dbReference>
<keyword evidence="4" id="KW-1185">Reference proteome</keyword>
<dbReference type="Pfam" id="PF05922">
    <property type="entry name" value="Inhibitor_I9"/>
    <property type="match status" value="1"/>
</dbReference>
<sequence length="82" mass="9118">MSGNKSYMIIFRNEAPQAEIDSKIREVENKGGKIGQKFESGILRGFAATMSDDEANQLKALTEGGSHPHIEYIEPDQTMKTM</sequence>
<evidence type="ECO:0000256" key="1">
    <source>
        <dbReference type="ARBA" id="ARBA00038069"/>
    </source>
</evidence>
<organism evidence="3 4">
    <name type="scientific">Acaromyces ingoldii</name>
    <dbReference type="NCBI Taxonomy" id="215250"/>
    <lineage>
        <taxon>Eukaryota</taxon>
        <taxon>Fungi</taxon>
        <taxon>Dikarya</taxon>
        <taxon>Basidiomycota</taxon>
        <taxon>Ustilaginomycotina</taxon>
        <taxon>Exobasidiomycetes</taxon>
        <taxon>Exobasidiales</taxon>
        <taxon>Cryptobasidiaceae</taxon>
        <taxon>Acaromyces</taxon>
    </lineage>
</organism>
<dbReference type="Gene3D" id="3.30.70.80">
    <property type="entry name" value="Peptidase S8 propeptide/proteinase inhibitor I9"/>
    <property type="match status" value="1"/>
</dbReference>
<name>A0A316YL19_9BASI</name>
<dbReference type="AlphaFoldDB" id="A0A316YL19"/>
<dbReference type="InterPro" id="IPR037045">
    <property type="entry name" value="S8pro/Inhibitor_I9_sf"/>
</dbReference>
<proteinExistence type="inferred from homology"/>
<dbReference type="PANTHER" id="PTHR28288:SF2">
    <property type="entry name" value="PROTEASE B INHIBITOR 2"/>
    <property type="match status" value="1"/>
</dbReference>
<dbReference type="InterPro" id="IPR010259">
    <property type="entry name" value="S8pro/Inhibitor_I9"/>
</dbReference>
<protein>
    <recommendedName>
        <fullName evidence="2">Inhibitor I9 domain-containing protein</fullName>
    </recommendedName>
</protein>
<gene>
    <name evidence="3" type="ORF">FA10DRAFT_301203</name>
</gene>
<dbReference type="FunFam" id="3.30.70.80:FF:000005">
    <property type="entry name" value="Proteinase inhibitor I2B"/>
    <property type="match status" value="1"/>
</dbReference>
<dbReference type="EMBL" id="KZ819636">
    <property type="protein sequence ID" value="PWN89902.1"/>
    <property type="molecule type" value="Genomic_DNA"/>
</dbReference>
<dbReference type="GO" id="GO:0042144">
    <property type="term" value="P:vacuole fusion, non-autophagic"/>
    <property type="evidence" value="ECO:0007669"/>
    <property type="project" value="TreeGrafter"/>
</dbReference>
<dbReference type="SUPFAM" id="SSF54897">
    <property type="entry name" value="Protease propeptides/inhibitors"/>
    <property type="match status" value="1"/>
</dbReference>
<dbReference type="GO" id="GO:0004866">
    <property type="term" value="F:endopeptidase inhibitor activity"/>
    <property type="evidence" value="ECO:0007669"/>
    <property type="project" value="UniProtKB-ARBA"/>
</dbReference>
<feature type="domain" description="Inhibitor I9" evidence="2">
    <location>
        <begin position="23"/>
        <end position="82"/>
    </location>
</feature>
<reference evidence="3 4" key="1">
    <citation type="journal article" date="2018" name="Mol. Biol. Evol.">
        <title>Broad Genomic Sampling Reveals a Smut Pathogenic Ancestry of the Fungal Clade Ustilaginomycotina.</title>
        <authorList>
            <person name="Kijpornyongpan T."/>
            <person name="Mondo S.J."/>
            <person name="Barry K."/>
            <person name="Sandor L."/>
            <person name="Lee J."/>
            <person name="Lipzen A."/>
            <person name="Pangilinan J."/>
            <person name="LaButti K."/>
            <person name="Hainaut M."/>
            <person name="Henrissat B."/>
            <person name="Grigoriev I.V."/>
            <person name="Spatafora J.W."/>
            <person name="Aime M.C."/>
        </authorList>
    </citation>
    <scope>NUCLEOTIDE SEQUENCE [LARGE SCALE GENOMIC DNA]</scope>
    <source>
        <strain evidence="3 4">MCA 4198</strain>
    </source>
</reference>
<dbReference type="InterPro" id="IPR052471">
    <property type="entry name" value="PBI_I9"/>
</dbReference>
<dbReference type="OrthoDB" id="5518345at2759"/>
<dbReference type="RefSeq" id="XP_025377100.1">
    <property type="nucleotide sequence ID" value="XM_025524951.1"/>
</dbReference>
<evidence type="ECO:0000313" key="4">
    <source>
        <dbReference type="Proteomes" id="UP000245768"/>
    </source>
</evidence>
<accession>A0A316YL19</accession>
<comment type="similarity">
    <text evidence="1">Belongs to the protease inhibitor I9 family.</text>
</comment>
<dbReference type="GeneID" id="37046867"/>